<comment type="caution">
    <text evidence="2">The sequence shown here is derived from an EMBL/GenBank/DDBJ whole genome shotgun (WGS) entry which is preliminary data.</text>
</comment>
<name>A0A3L6PV69_PANMI</name>
<dbReference type="AlphaFoldDB" id="A0A3L6PV69"/>
<protein>
    <submittedName>
        <fullName evidence="2">Uncharacterized protein</fullName>
    </submittedName>
</protein>
<gene>
    <name evidence="2" type="ORF">C2845_PM16G06340</name>
</gene>
<keyword evidence="1" id="KW-0732">Signal</keyword>
<reference evidence="3" key="1">
    <citation type="journal article" date="2019" name="Nat. Commun.">
        <title>The genome of broomcorn millet.</title>
        <authorList>
            <person name="Zou C."/>
            <person name="Miki D."/>
            <person name="Li D."/>
            <person name="Tang Q."/>
            <person name="Xiao L."/>
            <person name="Rajput S."/>
            <person name="Deng P."/>
            <person name="Jia W."/>
            <person name="Huang R."/>
            <person name="Zhang M."/>
            <person name="Sun Y."/>
            <person name="Hu J."/>
            <person name="Fu X."/>
            <person name="Schnable P.S."/>
            <person name="Li F."/>
            <person name="Zhang H."/>
            <person name="Feng B."/>
            <person name="Zhu X."/>
            <person name="Liu R."/>
            <person name="Schnable J.C."/>
            <person name="Zhu J.-K."/>
            <person name="Zhang H."/>
        </authorList>
    </citation>
    <scope>NUCLEOTIDE SEQUENCE [LARGE SCALE GENOMIC DNA]</scope>
</reference>
<evidence type="ECO:0000313" key="3">
    <source>
        <dbReference type="Proteomes" id="UP000275267"/>
    </source>
</evidence>
<keyword evidence="3" id="KW-1185">Reference proteome</keyword>
<evidence type="ECO:0000313" key="2">
    <source>
        <dbReference type="EMBL" id="RLM65174.1"/>
    </source>
</evidence>
<feature type="signal peptide" evidence="1">
    <location>
        <begin position="1"/>
        <end position="36"/>
    </location>
</feature>
<sequence>MAAPSSNAGATRCAATVLLASLLLLLAAVAVGGVAGEAADRDAARGGVGGPMDCFTTCSTQLVGYIMTTIQCFNKCAAGGGGGGGAAVAEAASVCAAKGDRLAIERLVREVACGCDRGEPQKCRTKPDEE</sequence>
<dbReference type="Proteomes" id="UP000275267">
    <property type="component" value="Unassembled WGS sequence"/>
</dbReference>
<proteinExistence type="predicted"/>
<organism evidence="2 3">
    <name type="scientific">Panicum miliaceum</name>
    <name type="common">Proso millet</name>
    <name type="synonym">Broomcorn millet</name>
    <dbReference type="NCBI Taxonomy" id="4540"/>
    <lineage>
        <taxon>Eukaryota</taxon>
        <taxon>Viridiplantae</taxon>
        <taxon>Streptophyta</taxon>
        <taxon>Embryophyta</taxon>
        <taxon>Tracheophyta</taxon>
        <taxon>Spermatophyta</taxon>
        <taxon>Magnoliopsida</taxon>
        <taxon>Liliopsida</taxon>
        <taxon>Poales</taxon>
        <taxon>Poaceae</taxon>
        <taxon>PACMAD clade</taxon>
        <taxon>Panicoideae</taxon>
        <taxon>Panicodae</taxon>
        <taxon>Paniceae</taxon>
        <taxon>Panicinae</taxon>
        <taxon>Panicum</taxon>
        <taxon>Panicum sect. Panicum</taxon>
    </lineage>
</organism>
<accession>A0A3L6PV69</accession>
<dbReference type="EMBL" id="PQIB02000015">
    <property type="protein sequence ID" value="RLM65174.1"/>
    <property type="molecule type" value="Genomic_DNA"/>
</dbReference>
<evidence type="ECO:0000256" key="1">
    <source>
        <dbReference type="SAM" id="SignalP"/>
    </source>
</evidence>
<feature type="chain" id="PRO_5018131300" evidence="1">
    <location>
        <begin position="37"/>
        <end position="130"/>
    </location>
</feature>